<reference evidence="4 5" key="1">
    <citation type="submission" date="2023-07" db="EMBL/GenBank/DDBJ databases">
        <title>Sequencing the genomes of 1000 actinobacteria strains.</title>
        <authorList>
            <person name="Klenk H.-P."/>
        </authorList>
    </citation>
    <scope>NUCLEOTIDE SEQUENCE [LARGE SCALE GENOMIC DNA]</scope>
    <source>
        <strain evidence="4 5">DSM 45805</strain>
    </source>
</reference>
<dbReference type="InterPro" id="IPR020084">
    <property type="entry name" value="NUDIX_hydrolase_CS"/>
</dbReference>
<dbReference type="SUPFAM" id="SSF55811">
    <property type="entry name" value="Nudix"/>
    <property type="match status" value="1"/>
</dbReference>
<dbReference type="Gene3D" id="3.90.79.10">
    <property type="entry name" value="Nucleoside Triphosphate Pyrophosphohydrolase"/>
    <property type="match status" value="1"/>
</dbReference>
<dbReference type="EMBL" id="JAUSUT010000001">
    <property type="protein sequence ID" value="MDQ0381069.1"/>
    <property type="molecule type" value="Genomic_DNA"/>
</dbReference>
<comment type="cofactor">
    <cofactor evidence="1">
        <name>Mg(2+)</name>
        <dbReference type="ChEBI" id="CHEBI:18420"/>
    </cofactor>
</comment>
<name>A0ABU0F142_9PSEU</name>
<evidence type="ECO:0000259" key="3">
    <source>
        <dbReference type="PROSITE" id="PS51462"/>
    </source>
</evidence>
<dbReference type="PANTHER" id="PTHR43046">
    <property type="entry name" value="GDP-MANNOSE MANNOSYL HYDROLASE"/>
    <property type="match status" value="1"/>
</dbReference>
<dbReference type="PROSITE" id="PS51462">
    <property type="entry name" value="NUDIX"/>
    <property type="match status" value="1"/>
</dbReference>
<feature type="domain" description="Nudix hydrolase" evidence="3">
    <location>
        <begin position="37"/>
        <end position="165"/>
    </location>
</feature>
<protein>
    <submittedName>
        <fullName evidence="4">NADH pyrophosphatase NudC (Nudix superfamily)</fullName>
    </submittedName>
</protein>
<accession>A0ABU0F142</accession>
<evidence type="ECO:0000256" key="1">
    <source>
        <dbReference type="ARBA" id="ARBA00001946"/>
    </source>
</evidence>
<dbReference type="PANTHER" id="PTHR43046:SF14">
    <property type="entry name" value="MUTT_NUDIX FAMILY PROTEIN"/>
    <property type="match status" value="1"/>
</dbReference>
<sequence>MRDYTYCPRCRHELTEITAEPANPHVRCARCGFTKWDNPLPSTIGVLVDGSSVLLLRRAHPPRAGSWDAVGGFLNPGESAEDCLRREAREEIGCGIELGRFLGTFPSVYGESGLRTLGIAFSCRLAGGEIRLSGENDSFGWFRGDDLPELAFGDVAAAVASWFAAR</sequence>
<evidence type="ECO:0000313" key="4">
    <source>
        <dbReference type="EMBL" id="MDQ0381069.1"/>
    </source>
</evidence>
<proteinExistence type="predicted"/>
<organism evidence="4 5">
    <name type="scientific">Amycolatopsis thermophila</name>
    <dbReference type="NCBI Taxonomy" id="206084"/>
    <lineage>
        <taxon>Bacteria</taxon>
        <taxon>Bacillati</taxon>
        <taxon>Actinomycetota</taxon>
        <taxon>Actinomycetes</taxon>
        <taxon>Pseudonocardiales</taxon>
        <taxon>Pseudonocardiaceae</taxon>
        <taxon>Amycolatopsis</taxon>
    </lineage>
</organism>
<keyword evidence="5" id="KW-1185">Reference proteome</keyword>
<evidence type="ECO:0000313" key="5">
    <source>
        <dbReference type="Proteomes" id="UP001229651"/>
    </source>
</evidence>
<dbReference type="Proteomes" id="UP001229651">
    <property type="component" value="Unassembled WGS sequence"/>
</dbReference>
<dbReference type="InterPro" id="IPR000086">
    <property type="entry name" value="NUDIX_hydrolase_dom"/>
</dbReference>
<comment type="caution">
    <text evidence="4">The sequence shown here is derived from an EMBL/GenBank/DDBJ whole genome shotgun (WGS) entry which is preliminary data.</text>
</comment>
<dbReference type="InterPro" id="IPR015797">
    <property type="entry name" value="NUDIX_hydrolase-like_dom_sf"/>
</dbReference>
<dbReference type="RefSeq" id="WP_306995443.1">
    <property type="nucleotide sequence ID" value="NZ_JAUSUT010000001.1"/>
</dbReference>
<gene>
    <name evidence="4" type="ORF">FB470_005063</name>
</gene>
<dbReference type="PROSITE" id="PS00893">
    <property type="entry name" value="NUDIX_BOX"/>
    <property type="match status" value="1"/>
</dbReference>
<keyword evidence="2" id="KW-0378">Hydrolase</keyword>
<dbReference type="Pfam" id="PF00293">
    <property type="entry name" value="NUDIX"/>
    <property type="match status" value="1"/>
</dbReference>
<evidence type="ECO:0000256" key="2">
    <source>
        <dbReference type="ARBA" id="ARBA00022801"/>
    </source>
</evidence>